<gene>
    <name evidence="2" type="ORF">DDQ41_29075</name>
</gene>
<protein>
    <submittedName>
        <fullName evidence="2">Uncharacterized protein</fullName>
    </submittedName>
</protein>
<reference evidence="2 3" key="1">
    <citation type="submission" date="2018-05" db="EMBL/GenBank/DDBJ databases">
        <title>Complete genome sequence of the Type Strain of Streptomyces spongiicola HNM0071, the producer of staurosporine.</title>
        <authorList>
            <person name="Zhou S."/>
            <person name="Huang X."/>
        </authorList>
    </citation>
    <scope>NUCLEOTIDE SEQUENCE [LARGE SCALE GENOMIC DNA]</scope>
    <source>
        <strain evidence="2 3">HNM0071</strain>
    </source>
</reference>
<evidence type="ECO:0000313" key="2">
    <source>
        <dbReference type="EMBL" id="AWK12299.1"/>
    </source>
</evidence>
<keyword evidence="3" id="KW-1185">Reference proteome</keyword>
<organism evidence="2 3">
    <name type="scientific">Streptomyces spongiicola</name>
    <dbReference type="NCBI Taxonomy" id="1690221"/>
    <lineage>
        <taxon>Bacteria</taxon>
        <taxon>Bacillati</taxon>
        <taxon>Actinomycetota</taxon>
        <taxon>Actinomycetes</taxon>
        <taxon>Kitasatosporales</taxon>
        <taxon>Streptomycetaceae</taxon>
        <taxon>Streptomyces</taxon>
    </lineage>
</organism>
<evidence type="ECO:0000256" key="1">
    <source>
        <dbReference type="SAM" id="MobiDB-lite"/>
    </source>
</evidence>
<sequence>MVLGFGVLGFGFGGFGVGGFGNVVLSDTGADAGADSTAAALRVTCCVMITHARERGRPGSAGQPAAAPPGSCTGRP</sequence>
<dbReference type="Proteomes" id="UP000245051">
    <property type="component" value="Chromosome"/>
</dbReference>
<evidence type="ECO:0000313" key="3">
    <source>
        <dbReference type="Proteomes" id="UP000245051"/>
    </source>
</evidence>
<accession>A0ABN5KQ46</accession>
<dbReference type="EMBL" id="CP029254">
    <property type="protein sequence ID" value="AWK12299.1"/>
    <property type="molecule type" value="Genomic_DNA"/>
</dbReference>
<proteinExistence type="predicted"/>
<feature type="compositionally biased region" description="Low complexity" evidence="1">
    <location>
        <begin position="58"/>
        <end position="76"/>
    </location>
</feature>
<name>A0ABN5KQ46_9ACTN</name>
<feature type="region of interest" description="Disordered" evidence="1">
    <location>
        <begin position="55"/>
        <end position="76"/>
    </location>
</feature>